<dbReference type="RefSeq" id="WP_006986980.1">
    <property type="nucleotide sequence ID" value="NZ_JH417971.1"/>
</dbReference>
<dbReference type="Proteomes" id="UP000004750">
    <property type="component" value="Unassembled WGS sequence"/>
</dbReference>
<sequence length="150" mass="16881">MNQEADSLLQLGSILTNIFSLYDRWAKEQGINPTTFSILYSLYPEETCTQSDICTLWGIAKQTISTQSNDLMDRGLLHIEQDNDNRRRKLLRLTDAGRDYARPFVEPLHRAEEKAFATLGPELGQQLLRGAAQFQSAFAAELAGSEAKED</sequence>
<dbReference type="PANTHER" id="PTHR33164">
    <property type="entry name" value="TRANSCRIPTIONAL REGULATOR, MARR FAMILY"/>
    <property type="match status" value="1"/>
</dbReference>
<dbReference type="InterPro" id="IPR039422">
    <property type="entry name" value="MarR/SlyA-like"/>
</dbReference>
<protein>
    <submittedName>
        <fullName evidence="2">Transcriptional regulator, MarR family</fullName>
    </submittedName>
</protein>
<dbReference type="PROSITE" id="PS50995">
    <property type="entry name" value="HTH_MARR_2"/>
    <property type="match status" value="1"/>
</dbReference>
<dbReference type="GO" id="GO:0003700">
    <property type="term" value="F:DNA-binding transcription factor activity"/>
    <property type="evidence" value="ECO:0007669"/>
    <property type="project" value="InterPro"/>
</dbReference>
<dbReference type="EMBL" id="AGCM01000194">
    <property type="protein sequence ID" value="EHM49695.1"/>
    <property type="molecule type" value="Genomic_DNA"/>
</dbReference>
<comment type="caution">
    <text evidence="2">The sequence shown here is derived from an EMBL/GenBank/DDBJ whole genome shotgun (WGS) entry which is preliminary data.</text>
</comment>
<name>G9ZJM7_9GAMM</name>
<evidence type="ECO:0000259" key="1">
    <source>
        <dbReference type="PROSITE" id="PS50995"/>
    </source>
</evidence>
<evidence type="ECO:0000313" key="2">
    <source>
        <dbReference type="EMBL" id="EHM49695.1"/>
    </source>
</evidence>
<dbReference type="STRING" id="797473.HMPREF9080_02997"/>
<dbReference type="PANTHER" id="PTHR33164:SF89">
    <property type="entry name" value="MARR FAMILY REGULATORY PROTEIN"/>
    <property type="match status" value="1"/>
</dbReference>
<dbReference type="SUPFAM" id="SSF46785">
    <property type="entry name" value="Winged helix' DNA-binding domain"/>
    <property type="match status" value="1"/>
</dbReference>
<proteinExistence type="predicted"/>
<dbReference type="GO" id="GO:0006950">
    <property type="term" value="P:response to stress"/>
    <property type="evidence" value="ECO:0007669"/>
    <property type="project" value="TreeGrafter"/>
</dbReference>
<feature type="domain" description="HTH marR-type" evidence="1">
    <location>
        <begin position="1"/>
        <end position="136"/>
    </location>
</feature>
<organism evidence="2 3">
    <name type="scientific">Cardiobacterium valvarum F0432</name>
    <dbReference type="NCBI Taxonomy" id="797473"/>
    <lineage>
        <taxon>Bacteria</taxon>
        <taxon>Pseudomonadati</taxon>
        <taxon>Pseudomonadota</taxon>
        <taxon>Gammaproteobacteria</taxon>
        <taxon>Cardiobacteriales</taxon>
        <taxon>Cardiobacteriaceae</taxon>
        <taxon>Cardiobacterium</taxon>
    </lineage>
</organism>
<dbReference type="Pfam" id="PF12802">
    <property type="entry name" value="MarR_2"/>
    <property type="match status" value="1"/>
</dbReference>
<dbReference type="HOGENOM" id="CLU_083287_30_3_6"/>
<gene>
    <name evidence="2" type="ORF">HMPREF9080_02997</name>
</gene>
<dbReference type="SMART" id="SM00347">
    <property type="entry name" value="HTH_MARR"/>
    <property type="match status" value="1"/>
</dbReference>
<dbReference type="InterPro" id="IPR000835">
    <property type="entry name" value="HTH_MarR-typ"/>
</dbReference>
<dbReference type="InterPro" id="IPR036388">
    <property type="entry name" value="WH-like_DNA-bd_sf"/>
</dbReference>
<dbReference type="Gene3D" id="1.10.10.10">
    <property type="entry name" value="Winged helix-like DNA-binding domain superfamily/Winged helix DNA-binding domain"/>
    <property type="match status" value="1"/>
</dbReference>
<dbReference type="InterPro" id="IPR036390">
    <property type="entry name" value="WH_DNA-bd_sf"/>
</dbReference>
<accession>G9ZJM7</accession>
<dbReference type="AlphaFoldDB" id="G9ZJM7"/>
<reference evidence="2 3" key="1">
    <citation type="submission" date="2011-08" db="EMBL/GenBank/DDBJ databases">
        <authorList>
            <person name="Weinstock G."/>
            <person name="Sodergren E."/>
            <person name="Clifton S."/>
            <person name="Fulton L."/>
            <person name="Fulton B."/>
            <person name="Courtney L."/>
            <person name="Fronick C."/>
            <person name="Harrison M."/>
            <person name="Strong C."/>
            <person name="Farmer C."/>
            <person name="Delahaunty K."/>
            <person name="Markovic C."/>
            <person name="Hall O."/>
            <person name="Minx P."/>
            <person name="Tomlinson C."/>
            <person name="Mitreva M."/>
            <person name="Hou S."/>
            <person name="Chen J."/>
            <person name="Wollam A."/>
            <person name="Pepin K.H."/>
            <person name="Johnson M."/>
            <person name="Bhonagiri V."/>
            <person name="Zhang X."/>
            <person name="Suruliraj S."/>
            <person name="Warren W."/>
            <person name="Chinwalla A."/>
            <person name="Mardis E.R."/>
            <person name="Wilson R.K."/>
        </authorList>
    </citation>
    <scope>NUCLEOTIDE SEQUENCE [LARGE SCALE GENOMIC DNA]</scope>
    <source>
        <strain evidence="2 3">F0432</strain>
    </source>
</reference>
<evidence type="ECO:0000313" key="3">
    <source>
        <dbReference type="Proteomes" id="UP000004750"/>
    </source>
</evidence>